<accession>A0A078GP90</accession>
<evidence type="ECO:0000313" key="1">
    <source>
        <dbReference type="EMBL" id="CDY26473.1"/>
    </source>
</evidence>
<dbReference type="AlphaFoldDB" id="A0A078GP90"/>
<proteinExistence type="predicted"/>
<dbReference type="PaxDb" id="3708-A0A078GP90"/>
<dbReference type="Gramene" id="CDY26473">
    <property type="protein sequence ID" value="CDY26473"/>
    <property type="gene ID" value="GSBRNA2T00035277001"/>
</dbReference>
<keyword evidence="2" id="KW-1185">Reference proteome</keyword>
<dbReference type="Proteomes" id="UP000028999">
    <property type="component" value="Unassembled WGS sequence"/>
</dbReference>
<sequence>MRMRCQSYSLLTKLKELEDDDENLKPEQEASLSVHVLTRDTSV</sequence>
<gene>
    <name evidence="1" type="primary">BnaC09g41950D</name>
    <name evidence="1" type="ORF">GSBRNA2T00035277001</name>
</gene>
<organism evidence="1 2">
    <name type="scientific">Brassica napus</name>
    <name type="common">Rape</name>
    <dbReference type="NCBI Taxonomy" id="3708"/>
    <lineage>
        <taxon>Eukaryota</taxon>
        <taxon>Viridiplantae</taxon>
        <taxon>Streptophyta</taxon>
        <taxon>Embryophyta</taxon>
        <taxon>Tracheophyta</taxon>
        <taxon>Spermatophyta</taxon>
        <taxon>Magnoliopsida</taxon>
        <taxon>eudicotyledons</taxon>
        <taxon>Gunneridae</taxon>
        <taxon>Pentapetalae</taxon>
        <taxon>rosids</taxon>
        <taxon>malvids</taxon>
        <taxon>Brassicales</taxon>
        <taxon>Brassicaceae</taxon>
        <taxon>Brassiceae</taxon>
        <taxon>Brassica</taxon>
    </lineage>
</organism>
<name>A0A078GP90_BRANA</name>
<protein>
    <submittedName>
        <fullName evidence="1">BnaC09g41950D protein</fullName>
    </submittedName>
</protein>
<evidence type="ECO:0000313" key="2">
    <source>
        <dbReference type="Proteomes" id="UP000028999"/>
    </source>
</evidence>
<dbReference type="EMBL" id="LK032190">
    <property type="protein sequence ID" value="CDY26473.1"/>
    <property type="molecule type" value="Genomic_DNA"/>
</dbReference>
<reference evidence="1 2" key="1">
    <citation type="journal article" date="2014" name="Science">
        <title>Plant genetics. Early allopolyploid evolution in the post-Neolithic Brassica napus oilseed genome.</title>
        <authorList>
            <person name="Chalhoub B."/>
            <person name="Denoeud F."/>
            <person name="Liu S."/>
            <person name="Parkin I.A."/>
            <person name="Tang H."/>
            <person name="Wang X."/>
            <person name="Chiquet J."/>
            <person name="Belcram H."/>
            <person name="Tong C."/>
            <person name="Samans B."/>
            <person name="Correa M."/>
            <person name="Da Silva C."/>
            <person name="Just J."/>
            <person name="Falentin C."/>
            <person name="Koh C.S."/>
            <person name="Le Clainche I."/>
            <person name="Bernard M."/>
            <person name="Bento P."/>
            <person name="Noel B."/>
            <person name="Labadie K."/>
            <person name="Alberti A."/>
            <person name="Charles M."/>
            <person name="Arnaud D."/>
            <person name="Guo H."/>
            <person name="Daviaud C."/>
            <person name="Alamery S."/>
            <person name="Jabbari K."/>
            <person name="Zhao M."/>
            <person name="Edger P.P."/>
            <person name="Chelaifa H."/>
            <person name="Tack D."/>
            <person name="Lassalle G."/>
            <person name="Mestiri I."/>
            <person name="Schnel N."/>
            <person name="Le Paslier M.C."/>
            <person name="Fan G."/>
            <person name="Renault V."/>
            <person name="Bayer P.E."/>
            <person name="Golicz A.A."/>
            <person name="Manoli S."/>
            <person name="Lee T.H."/>
            <person name="Thi V.H."/>
            <person name="Chalabi S."/>
            <person name="Hu Q."/>
            <person name="Fan C."/>
            <person name="Tollenaere R."/>
            <person name="Lu Y."/>
            <person name="Battail C."/>
            <person name="Shen J."/>
            <person name="Sidebottom C.H."/>
            <person name="Wang X."/>
            <person name="Canaguier A."/>
            <person name="Chauveau A."/>
            <person name="Berard A."/>
            <person name="Deniot G."/>
            <person name="Guan M."/>
            <person name="Liu Z."/>
            <person name="Sun F."/>
            <person name="Lim Y.P."/>
            <person name="Lyons E."/>
            <person name="Town C.D."/>
            <person name="Bancroft I."/>
            <person name="Wang X."/>
            <person name="Meng J."/>
            <person name="Ma J."/>
            <person name="Pires J.C."/>
            <person name="King G.J."/>
            <person name="Brunel D."/>
            <person name="Delourme R."/>
            <person name="Renard M."/>
            <person name="Aury J.M."/>
            <person name="Adams K.L."/>
            <person name="Batley J."/>
            <person name="Snowdon R.J."/>
            <person name="Tost J."/>
            <person name="Edwards D."/>
            <person name="Zhou Y."/>
            <person name="Hua W."/>
            <person name="Sharpe A.G."/>
            <person name="Paterson A.H."/>
            <person name="Guan C."/>
            <person name="Wincker P."/>
        </authorList>
    </citation>
    <scope>NUCLEOTIDE SEQUENCE [LARGE SCALE GENOMIC DNA]</scope>
    <source>
        <strain evidence="2">cv. Darmor-bzh</strain>
    </source>
</reference>